<evidence type="ECO:0000313" key="5">
    <source>
        <dbReference type="Proteomes" id="UP001596031"/>
    </source>
</evidence>
<name>A0ABW0PKC3_9BURK</name>
<dbReference type="InterPro" id="IPR024467">
    <property type="entry name" value="Xre/MbcA/ParS-like_toxin-bd"/>
</dbReference>
<dbReference type="Proteomes" id="UP001596031">
    <property type="component" value="Unassembled WGS sequence"/>
</dbReference>
<sequence>MNYQMEDAMDKSDQRDPKGAKRATVGNIQNLFAVLRRDLKAGRDPIEAIRTGLNADLLTAAGDYFEVPAARIRAITHVPDTTAHRLIKRHALLDAAASERLWRLADVAAMAEDVFEDEATAKQWLRSPNQTFLGTAPIDYLDTEPGAKAVRQVLNAIATGGAL</sequence>
<gene>
    <name evidence="4" type="ORF">ACFPOU_16840</name>
</gene>
<dbReference type="RefSeq" id="WP_379723680.1">
    <property type="nucleotide sequence ID" value="NZ_JBHSMS010000054.1"/>
</dbReference>
<dbReference type="InterPro" id="IPR046847">
    <property type="entry name" value="Xre-like_HTH"/>
</dbReference>
<organism evidence="4 5">
    <name type="scientific">Massilia jejuensis</name>
    <dbReference type="NCBI Taxonomy" id="648894"/>
    <lineage>
        <taxon>Bacteria</taxon>
        <taxon>Pseudomonadati</taxon>
        <taxon>Pseudomonadota</taxon>
        <taxon>Betaproteobacteria</taxon>
        <taxon>Burkholderiales</taxon>
        <taxon>Oxalobacteraceae</taxon>
        <taxon>Telluria group</taxon>
        <taxon>Massilia</taxon>
    </lineage>
</organism>
<keyword evidence="5" id="KW-1185">Reference proteome</keyword>
<dbReference type="NCBIfam" id="TIGR02293">
    <property type="entry name" value="TAS_TIGR02293"/>
    <property type="match status" value="1"/>
</dbReference>
<dbReference type="Pfam" id="PF20432">
    <property type="entry name" value="Xre-like-HTH"/>
    <property type="match status" value="1"/>
</dbReference>
<evidence type="ECO:0000259" key="2">
    <source>
        <dbReference type="Pfam" id="PF09722"/>
    </source>
</evidence>
<evidence type="ECO:0000313" key="4">
    <source>
        <dbReference type="EMBL" id="MFC5512773.1"/>
    </source>
</evidence>
<dbReference type="EMBL" id="JBHSMS010000054">
    <property type="protein sequence ID" value="MFC5512773.1"/>
    <property type="molecule type" value="Genomic_DNA"/>
</dbReference>
<comment type="caution">
    <text evidence="4">The sequence shown here is derived from an EMBL/GenBank/DDBJ whole genome shotgun (WGS) entry which is preliminary data.</text>
</comment>
<feature type="domain" description="Antitoxin Xre/MbcA/ParS-like toxin-binding" evidence="2">
    <location>
        <begin position="111"/>
        <end position="160"/>
    </location>
</feature>
<protein>
    <submittedName>
        <fullName evidence="4">Antitoxin Xre/MbcA/ParS toxin-binding domain-containing protein</fullName>
    </submittedName>
</protein>
<proteinExistence type="predicted"/>
<evidence type="ECO:0000259" key="3">
    <source>
        <dbReference type="Pfam" id="PF20432"/>
    </source>
</evidence>
<feature type="domain" description="Antitoxin Xre-like helix-turn-helix" evidence="3">
    <location>
        <begin position="44"/>
        <end position="105"/>
    </location>
</feature>
<dbReference type="InterPro" id="IPR011979">
    <property type="entry name" value="Antitox_Xre"/>
</dbReference>
<evidence type="ECO:0000256" key="1">
    <source>
        <dbReference type="SAM" id="MobiDB-lite"/>
    </source>
</evidence>
<feature type="compositionally biased region" description="Basic and acidic residues" evidence="1">
    <location>
        <begin position="8"/>
        <end position="19"/>
    </location>
</feature>
<reference evidence="5" key="1">
    <citation type="journal article" date="2019" name="Int. J. Syst. Evol. Microbiol.">
        <title>The Global Catalogue of Microorganisms (GCM) 10K type strain sequencing project: providing services to taxonomists for standard genome sequencing and annotation.</title>
        <authorList>
            <consortium name="The Broad Institute Genomics Platform"/>
            <consortium name="The Broad Institute Genome Sequencing Center for Infectious Disease"/>
            <person name="Wu L."/>
            <person name="Ma J."/>
        </authorList>
    </citation>
    <scope>NUCLEOTIDE SEQUENCE [LARGE SCALE GENOMIC DNA]</scope>
    <source>
        <strain evidence="5">CCUG 38813</strain>
    </source>
</reference>
<accession>A0ABW0PKC3</accession>
<dbReference type="Pfam" id="PF09722">
    <property type="entry name" value="Xre_MbcA_ParS_C"/>
    <property type="match status" value="1"/>
</dbReference>
<feature type="region of interest" description="Disordered" evidence="1">
    <location>
        <begin position="1"/>
        <end position="22"/>
    </location>
</feature>